<dbReference type="PIRSF" id="PIRSF000109">
    <property type="entry name" value="6PGD"/>
    <property type="match status" value="1"/>
</dbReference>
<protein>
    <recommendedName>
        <fullName evidence="7 10">6-phosphogluconate dehydrogenase, decarboxylating</fullName>
        <ecNumber evidence="7 10">1.1.1.44</ecNumber>
    </recommendedName>
</protein>
<feature type="binding site" description="in other chain" evidence="9">
    <location>
        <position position="260"/>
    </location>
    <ligand>
        <name>substrate</name>
        <note>ligand shared between dimeric partners</note>
    </ligand>
</feature>
<dbReference type="InterPro" id="IPR006114">
    <property type="entry name" value="6PGDH_C"/>
</dbReference>
<feature type="binding site" description="in other chain" evidence="9">
    <location>
        <begin position="126"/>
        <end position="128"/>
    </location>
    <ligand>
        <name>substrate</name>
        <note>ligand shared between dimeric partners</note>
    </ligand>
</feature>
<evidence type="ECO:0000259" key="11">
    <source>
        <dbReference type="SMART" id="SM01350"/>
    </source>
</evidence>
<dbReference type="GO" id="GO:0019521">
    <property type="term" value="P:D-gluconate metabolic process"/>
    <property type="evidence" value="ECO:0007669"/>
    <property type="project" value="UniProtKB-KW"/>
</dbReference>
<evidence type="ECO:0000256" key="8">
    <source>
        <dbReference type="PIRSR" id="PIRSR000109-1"/>
    </source>
</evidence>
<dbReference type="PRINTS" id="PR00076">
    <property type="entry name" value="6PGDHDRGNASE"/>
</dbReference>
<dbReference type="InterPro" id="IPR006183">
    <property type="entry name" value="Pgluconate_DH"/>
</dbReference>
<dbReference type="Proteomes" id="UP000179807">
    <property type="component" value="Unassembled WGS sequence"/>
</dbReference>
<evidence type="ECO:0000313" key="13">
    <source>
        <dbReference type="Proteomes" id="UP000179807"/>
    </source>
</evidence>
<comment type="function">
    <text evidence="7">Catalyzes the oxidative decarboxylation of 6-phosphogluconate to ribulose 5-phosphate and CO(2), with concomitant reduction of NADP to NADPH.</text>
</comment>
<name>A0A1J4KYV6_9EUKA</name>
<feature type="binding site" description="in other chain" evidence="9">
    <location>
        <begin position="185"/>
        <end position="186"/>
    </location>
    <ligand>
        <name>substrate</name>
        <note>ligand shared between dimeric partners</note>
    </ligand>
</feature>
<dbReference type="Gene3D" id="1.10.1040.10">
    <property type="entry name" value="N-(1-d-carboxylethyl)-l-norvaline Dehydrogenase, domain 2"/>
    <property type="match status" value="1"/>
</dbReference>
<dbReference type="EMBL" id="MLAK01000111">
    <property type="protein sequence ID" value="OHT16435.1"/>
    <property type="molecule type" value="Genomic_DNA"/>
</dbReference>
<dbReference type="AlphaFoldDB" id="A0A1J4KYV6"/>
<dbReference type="EC" id="1.1.1.44" evidence="7 10"/>
<feature type="binding site" evidence="9">
    <location>
        <position position="451"/>
    </location>
    <ligand>
        <name>substrate</name>
        <note>ligand shared between dimeric partners</note>
    </ligand>
</feature>
<dbReference type="Pfam" id="PF00393">
    <property type="entry name" value="6PGD"/>
    <property type="match status" value="1"/>
</dbReference>
<dbReference type="NCBIfam" id="TIGR00873">
    <property type="entry name" value="gnd"/>
    <property type="match status" value="1"/>
</dbReference>
<comment type="pathway">
    <text evidence="1 7 10">Carbohydrate degradation; pentose phosphate pathway; D-ribulose 5-phosphate from D-glucose 6-phosphate (oxidative stage): step 3/3.</text>
</comment>
<reference evidence="12" key="1">
    <citation type="submission" date="2016-10" db="EMBL/GenBank/DDBJ databases">
        <authorList>
            <person name="Benchimol M."/>
            <person name="Almeida L.G."/>
            <person name="Vasconcelos A.T."/>
            <person name="Perreira-Neves A."/>
            <person name="Rosa I.A."/>
            <person name="Tasca T."/>
            <person name="Bogo M.R."/>
            <person name="de Souza W."/>
        </authorList>
    </citation>
    <scope>NUCLEOTIDE SEQUENCE [LARGE SCALE GENOMIC DNA]</scope>
    <source>
        <strain evidence="12">K</strain>
    </source>
</reference>
<dbReference type="RefSeq" id="XP_068369571.1">
    <property type="nucleotide sequence ID" value="XM_068490845.1"/>
</dbReference>
<comment type="subunit">
    <text evidence="3 7">Homodimer.</text>
</comment>
<keyword evidence="7 10" id="KW-0521">NADP</keyword>
<feature type="binding site" description="in other chain" evidence="9">
    <location>
        <position position="287"/>
    </location>
    <ligand>
        <name>substrate</name>
        <note>ligand shared between dimeric partners</note>
    </ligand>
</feature>
<evidence type="ECO:0000313" key="12">
    <source>
        <dbReference type="EMBL" id="OHT16435.1"/>
    </source>
</evidence>
<dbReference type="GO" id="GO:0004616">
    <property type="term" value="F:phosphogluconate dehydrogenase (decarboxylating) activity"/>
    <property type="evidence" value="ECO:0007669"/>
    <property type="project" value="UniProtKB-EC"/>
</dbReference>
<evidence type="ECO:0000256" key="6">
    <source>
        <dbReference type="ARBA" id="ARBA00023126"/>
    </source>
</evidence>
<gene>
    <name evidence="12" type="ORF">TRFO_02694</name>
</gene>
<dbReference type="InterPro" id="IPR006113">
    <property type="entry name" value="6PGDH_Gnd/GntZ"/>
</dbReference>
<sequence length="467" mass="51584">MSGDIAVVGLGVMGSNIARNFARNGFKVPIYNIDYSFTEKLLSFEEGKNMIPCRTYNDIKNCLKKPRKILMLVTDTAVDVVYRPFMDILEKGDIIIDGGNSHWKDTERRQKEVESTGIHFVGMGVSGGAAGALNGPSLMFGGDKEAWEACKNILLPIAAKSPEENEPCVAYMGTKGAGHFVKMVHNAIEYSDMQLIAETYDILKKLFKLDAESIGEIFGKWNNTKLKSYLIHITEIVLKQKDDQTKKPLVDMILDRAGQKGTGKWAAQDSFDLGIPTPGFAEAVCARILSSLKNERVEASKILQKKPISVTLNGILTITIDDLEKALYSAKIACYAQGLAMIQAASSDYGYGINCGDCAKVWRGGCIIRASFLNDVSQNYTDCTKNLMLIDKFSKDLEEGIEGWRKVVAVCALEGIPAPLFSTSLSYFDSYSSEFLPANLLQGLRDYFGAHTYERIDKPGSFHTNWD</sequence>
<dbReference type="InterPro" id="IPR036291">
    <property type="entry name" value="NAD(P)-bd_dom_sf"/>
</dbReference>
<dbReference type="FunFam" id="1.10.1040.10:FF:000002">
    <property type="entry name" value="6-phosphogluconate dehydrogenase, decarboxylating"/>
    <property type="match status" value="1"/>
</dbReference>
<dbReference type="Gene3D" id="1.20.5.320">
    <property type="entry name" value="6-Phosphogluconate Dehydrogenase, domain 3"/>
    <property type="match status" value="1"/>
</dbReference>
<dbReference type="SUPFAM" id="SSF51735">
    <property type="entry name" value="NAD(P)-binding Rossmann-fold domains"/>
    <property type="match status" value="1"/>
</dbReference>
<dbReference type="Pfam" id="PF03446">
    <property type="entry name" value="NAD_binding_2"/>
    <property type="match status" value="1"/>
</dbReference>
<evidence type="ECO:0000256" key="5">
    <source>
        <dbReference type="ARBA" id="ARBA00023064"/>
    </source>
</evidence>
<dbReference type="InterPro" id="IPR006184">
    <property type="entry name" value="6PGdom_BS"/>
</dbReference>
<dbReference type="PROSITE" id="PS00461">
    <property type="entry name" value="6PGD"/>
    <property type="match status" value="1"/>
</dbReference>
<keyword evidence="6 7" id="KW-0570">Pentose shunt</keyword>
<evidence type="ECO:0000256" key="2">
    <source>
        <dbReference type="ARBA" id="ARBA00008419"/>
    </source>
</evidence>
<accession>A0A1J4KYV6</accession>
<evidence type="ECO:0000256" key="1">
    <source>
        <dbReference type="ARBA" id="ARBA00004874"/>
    </source>
</evidence>
<dbReference type="OrthoDB" id="434986at2759"/>
<comment type="catalytic activity">
    <reaction evidence="7 10">
        <text>6-phospho-D-gluconate + NADP(+) = D-ribulose 5-phosphate + CO2 + NADPH</text>
        <dbReference type="Rhea" id="RHEA:10116"/>
        <dbReference type="ChEBI" id="CHEBI:16526"/>
        <dbReference type="ChEBI" id="CHEBI:57783"/>
        <dbReference type="ChEBI" id="CHEBI:58121"/>
        <dbReference type="ChEBI" id="CHEBI:58349"/>
        <dbReference type="ChEBI" id="CHEBI:58759"/>
        <dbReference type="EC" id="1.1.1.44"/>
    </reaction>
</comment>
<evidence type="ECO:0000256" key="9">
    <source>
        <dbReference type="PIRSR" id="PIRSR000109-2"/>
    </source>
</evidence>
<feature type="active site" description="Proton donor" evidence="8">
    <location>
        <position position="189"/>
    </location>
</feature>
<dbReference type="InterPro" id="IPR008927">
    <property type="entry name" value="6-PGluconate_DH-like_C_sf"/>
</dbReference>
<dbReference type="VEuPathDB" id="TrichDB:TRFO_02694"/>
<feature type="binding site" evidence="9">
    <location>
        <position position="445"/>
    </location>
    <ligand>
        <name>substrate</name>
        <note>ligand shared between dimeric partners</note>
    </ligand>
</feature>
<dbReference type="UniPathway" id="UPA00115">
    <property type="reaction ID" value="UER00410"/>
</dbReference>
<evidence type="ECO:0000256" key="3">
    <source>
        <dbReference type="ARBA" id="ARBA00011738"/>
    </source>
</evidence>
<dbReference type="GO" id="GO:0050661">
    <property type="term" value="F:NADP binding"/>
    <property type="evidence" value="ECO:0007669"/>
    <property type="project" value="InterPro"/>
</dbReference>
<dbReference type="SUPFAM" id="SSF48179">
    <property type="entry name" value="6-phosphogluconate dehydrogenase C-terminal domain-like"/>
    <property type="match status" value="1"/>
</dbReference>
<feature type="domain" description="6-phosphogluconate dehydrogenase C-terminal" evidence="11">
    <location>
        <begin position="178"/>
        <end position="467"/>
    </location>
</feature>
<evidence type="ECO:0000256" key="10">
    <source>
        <dbReference type="RuleBase" id="RU000485"/>
    </source>
</evidence>
<keyword evidence="5 10" id="KW-0311">Gluconate utilization</keyword>
<feature type="binding site" description="in other chain" evidence="9">
    <location>
        <position position="100"/>
    </location>
    <ligand>
        <name>substrate</name>
        <note>ligand shared between dimeric partners</note>
    </ligand>
</feature>
<dbReference type="PANTHER" id="PTHR11811">
    <property type="entry name" value="6-PHOSPHOGLUCONATE DEHYDROGENASE"/>
    <property type="match status" value="1"/>
</dbReference>
<comment type="caution">
    <text evidence="12">The sequence shown here is derived from an EMBL/GenBank/DDBJ whole genome shotgun (WGS) entry which is preliminary data.</text>
</comment>
<comment type="similarity">
    <text evidence="2 7 10">Belongs to the 6-phosphogluconate dehydrogenase family.</text>
</comment>
<dbReference type="NCBIfam" id="NF006765">
    <property type="entry name" value="PRK09287.1"/>
    <property type="match status" value="1"/>
</dbReference>
<feature type="active site" description="Proton acceptor" evidence="8">
    <location>
        <position position="182"/>
    </location>
</feature>
<keyword evidence="4 7" id="KW-0560">Oxidoreductase</keyword>
<dbReference type="InterPro" id="IPR006115">
    <property type="entry name" value="6PGDH_NADP-bd"/>
</dbReference>
<evidence type="ECO:0000256" key="7">
    <source>
        <dbReference type="PIRNR" id="PIRNR000109"/>
    </source>
</evidence>
<proteinExistence type="inferred from homology"/>
<feature type="binding site" description="in other chain" evidence="9">
    <location>
        <position position="190"/>
    </location>
    <ligand>
        <name>substrate</name>
        <note>ligand shared between dimeric partners</note>
    </ligand>
</feature>
<dbReference type="Gene3D" id="3.40.50.720">
    <property type="entry name" value="NAD(P)-binding Rossmann-like Domain"/>
    <property type="match status" value="1"/>
</dbReference>
<keyword evidence="13" id="KW-1185">Reference proteome</keyword>
<dbReference type="SMART" id="SM01350">
    <property type="entry name" value="6PGD"/>
    <property type="match status" value="1"/>
</dbReference>
<evidence type="ECO:0000256" key="4">
    <source>
        <dbReference type="ARBA" id="ARBA00023002"/>
    </source>
</evidence>
<dbReference type="InterPro" id="IPR013328">
    <property type="entry name" value="6PGD_dom2"/>
</dbReference>
<dbReference type="GeneID" id="94825549"/>
<organism evidence="12 13">
    <name type="scientific">Tritrichomonas foetus</name>
    <dbReference type="NCBI Taxonomy" id="1144522"/>
    <lineage>
        <taxon>Eukaryota</taxon>
        <taxon>Metamonada</taxon>
        <taxon>Parabasalia</taxon>
        <taxon>Tritrichomonadida</taxon>
        <taxon>Tritrichomonadidae</taxon>
        <taxon>Tritrichomonas</taxon>
    </lineage>
</organism>
<dbReference type="GO" id="GO:0006098">
    <property type="term" value="P:pentose-phosphate shunt"/>
    <property type="evidence" value="ECO:0007669"/>
    <property type="project" value="UniProtKB-UniPathway"/>
</dbReference>